<protein>
    <submittedName>
        <fullName evidence="3">Amidohydrolase</fullName>
    </submittedName>
</protein>
<name>A0A2N0ZGH3_9BACI</name>
<dbReference type="InterPro" id="IPR036264">
    <property type="entry name" value="Bact_exopeptidase_dim_dom"/>
</dbReference>
<dbReference type="InterPro" id="IPR052030">
    <property type="entry name" value="Peptidase_M20/M20A_hydrolases"/>
</dbReference>
<dbReference type="InterPro" id="IPR017145">
    <property type="entry name" value="Aminobenzoyl-glu_utiliz_pB"/>
</dbReference>
<dbReference type="SUPFAM" id="SSF53187">
    <property type="entry name" value="Zn-dependent exopeptidases"/>
    <property type="match status" value="1"/>
</dbReference>
<evidence type="ECO:0000313" key="3">
    <source>
        <dbReference type="EMBL" id="PKG28614.1"/>
    </source>
</evidence>
<feature type="domain" description="Peptidase M20 dimerisation" evidence="2">
    <location>
        <begin position="183"/>
        <end position="275"/>
    </location>
</feature>
<dbReference type="SUPFAM" id="SSF55031">
    <property type="entry name" value="Bacterial exopeptidase dimerisation domain"/>
    <property type="match status" value="1"/>
</dbReference>
<dbReference type="GO" id="GO:0071713">
    <property type="term" value="F:para-aminobenzoyl-glutamate hydrolase activity"/>
    <property type="evidence" value="ECO:0007669"/>
    <property type="project" value="TreeGrafter"/>
</dbReference>
<accession>A0A2N0ZGH3</accession>
<dbReference type="PIRSF" id="PIRSF037227">
    <property type="entry name" value="Aminobenzoyl-glu_utiliz_pB"/>
    <property type="match status" value="1"/>
</dbReference>
<dbReference type="AlphaFoldDB" id="A0A2N0ZGH3"/>
<comment type="caution">
    <text evidence="3">The sequence shown here is derived from an EMBL/GenBank/DDBJ whole genome shotgun (WGS) entry which is preliminary data.</text>
</comment>
<dbReference type="FunFam" id="3.30.70.360:FF:000004">
    <property type="entry name" value="Peptidase M20 domain-containing protein 2"/>
    <property type="match status" value="1"/>
</dbReference>
<dbReference type="EMBL" id="PISD01000027">
    <property type="protein sequence ID" value="PKG28614.1"/>
    <property type="molecule type" value="Genomic_DNA"/>
</dbReference>
<sequence>MGKETVLEWINNNEKYFTEMAQDIWNHPQVAYEEEYASALQMKVLSDAGFFIKESIGGAETAFIAEYGSGKPVIGILGEYDALPGLSQKVSAKRDEVTQGGPGHGCGHNLLGTAGVEAVIAMKNAMEDEKLNGTIRYYGCPAEEVLSGKTFMAREGVFNDLDCALTWHPGVSNFVVNMSMQAMVSVKFHFNGITAHAAGAPHAGRSALDAVELMNVGANYMREHVLDGSRIHYVITNGGLAPNIVPDQASVWYYLRASTTAQVDQMLARVNKIADGAALMTETAVSSEVMAFAYNVLPNDTLNEIMLDNMKISGEFSFSNEEIAFAESLVETVDSSVVEMSKQQFGIPIEESLPTSMNEFKHLKGQCMGGSTDVGDVSWITPVGQIMTTCAPVGVQPHSWQATASYGSSIGFKGMHLAAKSMALSIYDLLKNDEFIRKAREEFMKETNGIKYKPGIPDDLLPPKLPSPSTFMHVYSKSNGTAVLSCAVAFLPSSTCGIWRAFWLQMRRNR</sequence>
<dbReference type="PANTHER" id="PTHR30575">
    <property type="entry name" value="PEPTIDASE M20"/>
    <property type="match status" value="1"/>
</dbReference>
<organism evidence="3 4">
    <name type="scientific">Cytobacillus horneckiae</name>
    <dbReference type="NCBI Taxonomy" id="549687"/>
    <lineage>
        <taxon>Bacteria</taxon>
        <taxon>Bacillati</taxon>
        <taxon>Bacillota</taxon>
        <taxon>Bacilli</taxon>
        <taxon>Bacillales</taxon>
        <taxon>Bacillaceae</taxon>
        <taxon>Cytobacillus</taxon>
    </lineage>
</organism>
<dbReference type="GO" id="GO:0005737">
    <property type="term" value="C:cytoplasm"/>
    <property type="evidence" value="ECO:0007669"/>
    <property type="project" value="TreeGrafter"/>
</dbReference>
<dbReference type="PANTHER" id="PTHR30575:SF0">
    <property type="entry name" value="XAA-ARG DIPEPTIDASE"/>
    <property type="match status" value="1"/>
</dbReference>
<dbReference type="GO" id="GO:0016805">
    <property type="term" value="F:dipeptidase activity"/>
    <property type="evidence" value="ECO:0007669"/>
    <property type="project" value="TreeGrafter"/>
</dbReference>
<dbReference type="GO" id="GO:0046657">
    <property type="term" value="P:folic acid catabolic process"/>
    <property type="evidence" value="ECO:0007669"/>
    <property type="project" value="TreeGrafter"/>
</dbReference>
<dbReference type="NCBIfam" id="TIGR01891">
    <property type="entry name" value="amidohydrolases"/>
    <property type="match status" value="1"/>
</dbReference>
<dbReference type="Gene3D" id="3.40.630.10">
    <property type="entry name" value="Zn peptidases"/>
    <property type="match status" value="1"/>
</dbReference>
<dbReference type="Proteomes" id="UP000233343">
    <property type="component" value="Unassembled WGS sequence"/>
</dbReference>
<keyword evidence="3" id="KW-0378">Hydrolase</keyword>
<dbReference type="InterPro" id="IPR017439">
    <property type="entry name" value="Amidohydrolase"/>
</dbReference>
<reference evidence="3 4" key="1">
    <citation type="journal article" date="2010" name="Int. J. Syst. Evol. Microbiol.">
        <title>Bacillus horneckiae sp. nov., isolated from a spacecraft-assembly clean room.</title>
        <authorList>
            <person name="Vaishampayan P."/>
            <person name="Probst A."/>
            <person name="Krishnamurthi S."/>
            <person name="Ghosh S."/>
            <person name="Osman S."/>
            <person name="McDowall A."/>
            <person name="Ruckmani A."/>
            <person name="Mayilraj S."/>
            <person name="Venkateswaran K."/>
        </authorList>
    </citation>
    <scope>NUCLEOTIDE SEQUENCE [LARGE SCALE GENOMIC DNA]</scope>
    <source>
        <strain evidence="4">1PO1SC</strain>
    </source>
</reference>
<dbReference type="RefSeq" id="WP_066195471.1">
    <property type="nucleotide sequence ID" value="NZ_JARMMB010000040.1"/>
</dbReference>
<gene>
    <name evidence="3" type="ORF">CWS20_12780</name>
</gene>
<keyword evidence="4" id="KW-1185">Reference proteome</keyword>
<dbReference type="Pfam" id="PF07687">
    <property type="entry name" value="M20_dimer"/>
    <property type="match status" value="1"/>
</dbReference>
<dbReference type="Gene3D" id="3.30.70.360">
    <property type="match status" value="1"/>
</dbReference>
<evidence type="ECO:0000259" key="2">
    <source>
        <dbReference type="Pfam" id="PF07687"/>
    </source>
</evidence>
<proteinExistence type="predicted"/>
<feature type="transmembrane region" description="Helical" evidence="1">
    <location>
        <begin position="482"/>
        <end position="503"/>
    </location>
</feature>
<keyword evidence="1" id="KW-0812">Transmembrane</keyword>
<keyword evidence="1" id="KW-0472">Membrane</keyword>
<evidence type="ECO:0000256" key="1">
    <source>
        <dbReference type="SAM" id="Phobius"/>
    </source>
</evidence>
<dbReference type="InterPro" id="IPR011650">
    <property type="entry name" value="Peptidase_M20_dimer"/>
</dbReference>
<keyword evidence="1" id="KW-1133">Transmembrane helix</keyword>
<evidence type="ECO:0000313" key="4">
    <source>
        <dbReference type="Proteomes" id="UP000233343"/>
    </source>
</evidence>